<organism evidence="1 2">
    <name type="scientific">Temnothorax curvispinosus</name>
    <dbReference type="NCBI Taxonomy" id="300111"/>
    <lineage>
        <taxon>Eukaryota</taxon>
        <taxon>Metazoa</taxon>
        <taxon>Ecdysozoa</taxon>
        <taxon>Arthropoda</taxon>
        <taxon>Hexapoda</taxon>
        <taxon>Insecta</taxon>
        <taxon>Pterygota</taxon>
        <taxon>Neoptera</taxon>
        <taxon>Endopterygota</taxon>
        <taxon>Hymenoptera</taxon>
        <taxon>Apocrita</taxon>
        <taxon>Aculeata</taxon>
        <taxon>Formicoidea</taxon>
        <taxon>Formicidae</taxon>
        <taxon>Myrmicinae</taxon>
        <taxon>Temnothorax</taxon>
    </lineage>
</organism>
<dbReference type="GeneID" id="112467231"/>
<reference evidence="2" key="1">
    <citation type="submission" date="2025-08" db="UniProtKB">
        <authorList>
            <consortium name="RefSeq"/>
        </authorList>
    </citation>
    <scope>IDENTIFICATION</scope>
    <source>
        <tissue evidence="2">Whole body</tissue>
    </source>
</reference>
<sequence length="134" mass="15649">MVETRMAVLDANWEKFEANHNVLQATHWKALSDKKYFKDNLYAVAEETCFIQKAMFLDLLDKFQRTPTEKSEERAVKSTEGAMRKTLPRIQLPQISGGYEDWPAFRDLFQSMVTSDPSLHEVERLHYFTTLKAT</sequence>
<dbReference type="RefSeq" id="XP_024891523.1">
    <property type="nucleotide sequence ID" value="XM_025035755.1"/>
</dbReference>
<evidence type="ECO:0000313" key="2">
    <source>
        <dbReference type="RefSeq" id="XP_024891523.1"/>
    </source>
</evidence>
<protein>
    <submittedName>
        <fullName evidence="2">Uncharacterized protein LOC112467231</fullName>
    </submittedName>
</protein>
<dbReference type="AlphaFoldDB" id="A0A6J1RB94"/>
<keyword evidence="1" id="KW-1185">Reference proteome</keyword>
<name>A0A6J1RB94_9HYME</name>
<evidence type="ECO:0000313" key="1">
    <source>
        <dbReference type="Proteomes" id="UP000504618"/>
    </source>
</evidence>
<gene>
    <name evidence="2" type="primary">LOC112467231</name>
</gene>
<dbReference type="Proteomes" id="UP000504618">
    <property type="component" value="Unplaced"/>
</dbReference>
<accession>A0A6J1RB94</accession>
<proteinExistence type="predicted"/>
<dbReference type="OrthoDB" id="5984724at2759"/>